<evidence type="ECO:0000256" key="1">
    <source>
        <dbReference type="ARBA" id="ARBA00008889"/>
    </source>
</evidence>
<dbReference type="NCBIfam" id="NF000955">
    <property type="entry name" value="PRK00099.1-1"/>
    <property type="match status" value="1"/>
</dbReference>
<dbReference type="AlphaFoldDB" id="A0A1F7XZG8"/>
<comment type="subunit">
    <text evidence="5">Part of the ribosomal stalk of the 50S ribosomal subunit. The N-terminus interacts with L11 and the large rRNA to form the base of the stalk. The C-terminus forms an elongated spine to which L12 dimers bind in a sequential fashion forming a multimeric L10(L12)X complex.</text>
</comment>
<evidence type="ECO:0000313" key="6">
    <source>
        <dbReference type="EMBL" id="OGM19808.1"/>
    </source>
</evidence>
<keyword evidence="5" id="KW-0699">rRNA-binding</keyword>
<dbReference type="Pfam" id="PF00466">
    <property type="entry name" value="Ribosomal_L10"/>
    <property type="match status" value="1"/>
</dbReference>
<gene>
    <name evidence="5" type="primary">rplJ</name>
    <name evidence="6" type="ORF">A2771_01030</name>
</gene>
<protein>
    <recommendedName>
        <fullName evidence="4 5">Large ribosomal subunit protein uL10</fullName>
    </recommendedName>
</protein>
<dbReference type="InterPro" id="IPR047865">
    <property type="entry name" value="Ribosomal_uL10_bac_type"/>
</dbReference>
<evidence type="ECO:0000256" key="3">
    <source>
        <dbReference type="ARBA" id="ARBA00023274"/>
    </source>
</evidence>
<dbReference type="Gene3D" id="3.30.70.1730">
    <property type="match status" value="1"/>
</dbReference>
<keyword evidence="5" id="KW-0694">RNA-binding</keyword>
<dbReference type="EMBL" id="MGGD01000056">
    <property type="protein sequence ID" value="OGM19808.1"/>
    <property type="molecule type" value="Genomic_DNA"/>
</dbReference>
<dbReference type="InterPro" id="IPR043141">
    <property type="entry name" value="Ribosomal_uL10-like_sf"/>
</dbReference>
<reference evidence="6 7" key="1">
    <citation type="journal article" date="2016" name="Nat. Commun.">
        <title>Thousands of microbial genomes shed light on interconnected biogeochemical processes in an aquifer system.</title>
        <authorList>
            <person name="Anantharaman K."/>
            <person name="Brown C.T."/>
            <person name="Hug L.A."/>
            <person name="Sharon I."/>
            <person name="Castelle C.J."/>
            <person name="Probst A.J."/>
            <person name="Thomas B.C."/>
            <person name="Singh A."/>
            <person name="Wilkins M.J."/>
            <person name="Karaoz U."/>
            <person name="Brodie E.L."/>
            <person name="Williams K.H."/>
            <person name="Hubbard S.S."/>
            <person name="Banfield J.F."/>
        </authorList>
    </citation>
    <scope>NUCLEOTIDE SEQUENCE [LARGE SCALE GENOMIC DNA]</scope>
</reference>
<dbReference type="HAMAP" id="MF_00362">
    <property type="entry name" value="Ribosomal_uL10"/>
    <property type="match status" value="1"/>
</dbReference>
<dbReference type="GO" id="GO:0006412">
    <property type="term" value="P:translation"/>
    <property type="evidence" value="ECO:0007669"/>
    <property type="project" value="UniProtKB-UniRule"/>
</dbReference>
<dbReference type="InterPro" id="IPR001790">
    <property type="entry name" value="Ribosomal_uL10"/>
</dbReference>
<comment type="similarity">
    <text evidence="1 5">Belongs to the universal ribosomal protein uL10 family.</text>
</comment>
<dbReference type="Gene3D" id="6.10.250.290">
    <property type="match status" value="1"/>
</dbReference>
<dbReference type="SUPFAM" id="SSF160369">
    <property type="entry name" value="Ribosomal protein L10-like"/>
    <property type="match status" value="1"/>
</dbReference>
<dbReference type="GO" id="GO:0005840">
    <property type="term" value="C:ribosome"/>
    <property type="evidence" value="ECO:0007669"/>
    <property type="project" value="UniProtKB-KW"/>
</dbReference>
<sequence>MKKVEKSLFVQNLTEELKSASSVVLINYSGLTVKMQQDLKKRLRQVEADMEVVKNNLFKLAGKEARIDENILTDTVLTGPIALIITEKDPIAPLQVLGKFVKEHEILEFKVGIVEGIFQDKESLTRLTNLPSKENLQAQIIGSLSGPLYGIVGVLQGNLQKLVYILQEVSQKQGSPS</sequence>
<organism evidence="6 7">
    <name type="scientific">Candidatus Woesebacteria bacterium RIFCSPHIGHO2_01_FULL_38_26b</name>
    <dbReference type="NCBI Taxonomy" id="1802491"/>
    <lineage>
        <taxon>Bacteria</taxon>
        <taxon>Candidatus Woeseibacteriota</taxon>
    </lineage>
</organism>
<dbReference type="PANTHER" id="PTHR11560">
    <property type="entry name" value="39S RIBOSOMAL PROTEIN L10, MITOCHONDRIAL"/>
    <property type="match status" value="1"/>
</dbReference>
<evidence type="ECO:0000313" key="7">
    <source>
        <dbReference type="Proteomes" id="UP000176741"/>
    </source>
</evidence>
<name>A0A1F7XZG8_9BACT</name>
<dbReference type="GO" id="GO:0070180">
    <property type="term" value="F:large ribosomal subunit rRNA binding"/>
    <property type="evidence" value="ECO:0007669"/>
    <property type="project" value="UniProtKB-UniRule"/>
</dbReference>
<evidence type="ECO:0000256" key="5">
    <source>
        <dbReference type="HAMAP-Rule" id="MF_00362"/>
    </source>
</evidence>
<evidence type="ECO:0000256" key="2">
    <source>
        <dbReference type="ARBA" id="ARBA00022980"/>
    </source>
</evidence>
<evidence type="ECO:0000256" key="4">
    <source>
        <dbReference type="ARBA" id="ARBA00035202"/>
    </source>
</evidence>
<accession>A0A1F7XZG8</accession>
<dbReference type="Proteomes" id="UP000176741">
    <property type="component" value="Unassembled WGS sequence"/>
</dbReference>
<comment type="function">
    <text evidence="5">Forms part of the ribosomal stalk, playing a central role in the interaction of the ribosome with GTP-bound translation factors.</text>
</comment>
<dbReference type="GO" id="GO:1990904">
    <property type="term" value="C:ribonucleoprotein complex"/>
    <property type="evidence" value="ECO:0007669"/>
    <property type="project" value="UniProtKB-KW"/>
</dbReference>
<keyword evidence="2 5" id="KW-0689">Ribosomal protein</keyword>
<keyword evidence="3 5" id="KW-0687">Ribonucleoprotein</keyword>
<comment type="caution">
    <text evidence="6">The sequence shown here is derived from an EMBL/GenBank/DDBJ whole genome shotgun (WGS) entry which is preliminary data.</text>
</comment>
<dbReference type="InterPro" id="IPR022973">
    <property type="entry name" value="Ribosomal_uL10_bac"/>
</dbReference>
<proteinExistence type="inferred from homology"/>
<dbReference type="CDD" id="cd05797">
    <property type="entry name" value="Ribosomal_L10"/>
    <property type="match status" value="1"/>
</dbReference>